<evidence type="ECO:0000259" key="1">
    <source>
        <dbReference type="SMART" id="SM00256"/>
    </source>
</evidence>
<dbReference type="VEuPathDB" id="FungiDB:A1Q1_01525"/>
<gene>
    <name evidence="2" type="ORF">A1Q1_01525</name>
</gene>
<dbReference type="EMBL" id="ALBS01000173">
    <property type="protein sequence ID" value="EJT49323.1"/>
    <property type="molecule type" value="Genomic_DNA"/>
</dbReference>
<evidence type="ECO:0000313" key="2">
    <source>
        <dbReference type="EMBL" id="EJT49323.1"/>
    </source>
</evidence>
<dbReference type="GeneID" id="25985039"/>
<dbReference type="Proteomes" id="UP000002748">
    <property type="component" value="Unassembled WGS sequence"/>
</dbReference>
<dbReference type="KEGG" id="tasa:A1Q1_01525"/>
<proteinExistence type="predicted"/>
<protein>
    <recommendedName>
        <fullName evidence="1">F-box domain-containing protein</fullName>
    </recommendedName>
</protein>
<name>J5QVH8_TRIAS</name>
<accession>J5QVH8</accession>
<organism evidence="2 3">
    <name type="scientific">Trichosporon asahii var. asahii (strain ATCC 90039 / CBS 2479 / JCM 2466 / KCTC 7840 / NBRC 103889/ NCYC 2677 / UAMH 7654)</name>
    <name type="common">Yeast</name>
    <dbReference type="NCBI Taxonomy" id="1186058"/>
    <lineage>
        <taxon>Eukaryota</taxon>
        <taxon>Fungi</taxon>
        <taxon>Dikarya</taxon>
        <taxon>Basidiomycota</taxon>
        <taxon>Agaricomycotina</taxon>
        <taxon>Tremellomycetes</taxon>
        <taxon>Trichosporonales</taxon>
        <taxon>Trichosporonaceae</taxon>
        <taxon>Trichosporon</taxon>
    </lineage>
</organism>
<dbReference type="HOGENOM" id="CLU_1116421_0_0_1"/>
<dbReference type="Pfam" id="PF00646">
    <property type="entry name" value="F-box"/>
    <property type="match status" value="1"/>
</dbReference>
<evidence type="ECO:0000313" key="3">
    <source>
        <dbReference type="Proteomes" id="UP000002748"/>
    </source>
</evidence>
<dbReference type="AlphaFoldDB" id="J5QVH8"/>
<dbReference type="InterPro" id="IPR001810">
    <property type="entry name" value="F-box_dom"/>
</dbReference>
<comment type="caution">
    <text evidence="2">The sequence shown here is derived from an EMBL/GenBank/DDBJ whole genome shotgun (WGS) entry which is preliminary data.</text>
</comment>
<feature type="domain" description="F-box" evidence="1">
    <location>
        <begin position="9"/>
        <end position="47"/>
    </location>
</feature>
<dbReference type="SMART" id="SM00256">
    <property type="entry name" value="FBOX"/>
    <property type="match status" value="1"/>
</dbReference>
<sequence>MPSLDCRSFPHLWDQILLDLDYPDKLRLRLVCHSLKDMVDKSLCDDIVAFRTSFKFYAAHDEDCWPPEDVTFLPFFSPFSDPDTEVQKHAVCRAQSVEFSLPTAPRVARLLQAEMDDETQVYVFHGDDVQPADNGGPFSTTFHLPPCSILFFDIWNPCGCGERVITGQWSHTASTVHVNFLFCSRAPVTGDSDSDEASSNEVEPSIESWPPAKCCVVPGILTPSVEDISVVLVGPEEMVRAALGRWLTVPEVAMLGLSAVVIEVDVRTTTMDPYSLHHFIQRILVNSGFRREHLTIKLCRYR</sequence>
<dbReference type="RefSeq" id="XP_014180039.1">
    <property type="nucleotide sequence ID" value="XM_014324564.1"/>
</dbReference>
<reference evidence="2 3" key="1">
    <citation type="journal article" date="2012" name="Eukaryot. Cell">
        <title>Draft genome sequence of CBS 2479, the standard type strain of Trichosporon asahii.</title>
        <authorList>
            <person name="Yang R.Y."/>
            <person name="Li H.T."/>
            <person name="Zhu H."/>
            <person name="Zhou G.P."/>
            <person name="Wang M."/>
            <person name="Wang L."/>
        </authorList>
    </citation>
    <scope>NUCLEOTIDE SEQUENCE [LARGE SCALE GENOMIC DNA]</scope>
    <source>
        <strain evidence="3">ATCC 90039 / CBS 2479 / JCM 2466 / KCTC 7840 / NCYC 2677 / UAMH 7654</strain>
    </source>
</reference>